<protein>
    <recommendedName>
        <fullName evidence="1">F-box domain-containing protein</fullName>
    </recommendedName>
</protein>
<keyword evidence="3" id="KW-1185">Reference proteome</keyword>
<sequence>MTLSIDMQSDAGAIHTLVSFGDLPDELLLHVLSFLDIPELLSLSRTSHHLKHLSSDPLLHRLRLKYSHARVNQLLPRRPPLHVLQPPTSTIYLTRTHLAARRLQWSLVSIRLNRSISRRPKLSTLIAANILPKECCKYDRRSGEIVWGNGIAGALVERKRQVEREKIKEGLKVWLERKAYQIGLRKESEGRVGIMLWRFSRKMRISDSPHNLPDWCERPKKDRVSGLKRFWEGMGSGRSSNT</sequence>
<dbReference type="Gene3D" id="1.20.1280.50">
    <property type="match status" value="1"/>
</dbReference>
<dbReference type="SMART" id="SM00256">
    <property type="entry name" value="FBOX"/>
    <property type="match status" value="1"/>
</dbReference>
<dbReference type="Pfam" id="PF12937">
    <property type="entry name" value="F-box-like"/>
    <property type="match status" value="1"/>
</dbReference>
<name>A0AAQ3MCL7_9PEZI</name>
<dbReference type="SUPFAM" id="SSF81383">
    <property type="entry name" value="F-box domain"/>
    <property type="match status" value="1"/>
</dbReference>
<proteinExistence type="predicted"/>
<accession>A0AAQ3MCL7</accession>
<dbReference type="PROSITE" id="PS50181">
    <property type="entry name" value="FBOX"/>
    <property type="match status" value="1"/>
</dbReference>
<evidence type="ECO:0000313" key="3">
    <source>
        <dbReference type="Proteomes" id="UP001303373"/>
    </source>
</evidence>
<dbReference type="EMBL" id="CP138587">
    <property type="protein sequence ID" value="WPH02597.1"/>
    <property type="molecule type" value="Genomic_DNA"/>
</dbReference>
<dbReference type="AlphaFoldDB" id="A0AAQ3MCL7"/>
<organism evidence="2 3">
    <name type="scientific">Acrodontium crateriforme</name>
    <dbReference type="NCBI Taxonomy" id="150365"/>
    <lineage>
        <taxon>Eukaryota</taxon>
        <taxon>Fungi</taxon>
        <taxon>Dikarya</taxon>
        <taxon>Ascomycota</taxon>
        <taxon>Pezizomycotina</taxon>
        <taxon>Dothideomycetes</taxon>
        <taxon>Dothideomycetidae</taxon>
        <taxon>Mycosphaerellales</taxon>
        <taxon>Teratosphaeriaceae</taxon>
        <taxon>Acrodontium</taxon>
    </lineage>
</organism>
<reference evidence="2 3" key="1">
    <citation type="submission" date="2023-11" db="EMBL/GenBank/DDBJ databases">
        <title>An acidophilic fungus is an integral part of prey digestion in a carnivorous sundew plant.</title>
        <authorList>
            <person name="Tsai I.J."/>
        </authorList>
    </citation>
    <scope>NUCLEOTIDE SEQUENCE [LARGE SCALE GENOMIC DNA]</scope>
    <source>
        <strain evidence="2">169a</strain>
    </source>
</reference>
<feature type="domain" description="F-box" evidence="1">
    <location>
        <begin position="17"/>
        <end position="62"/>
    </location>
</feature>
<dbReference type="InterPro" id="IPR001810">
    <property type="entry name" value="F-box_dom"/>
</dbReference>
<gene>
    <name evidence="2" type="ORF">R9X50_00546200</name>
</gene>
<evidence type="ECO:0000259" key="1">
    <source>
        <dbReference type="PROSITE" id="PS50181"/>
    </source>
</evidence>
<dbReference type="InterPro" id="IPR036047">
    <property type="entry name" value="F-box-like_dom_sf"/>
</dbReference>
<evidence type="ECO:0000313" key="2">
    <source>
        <dbReference type="EMBL" id="WPH02597.1"/>
    </source>
</evidence>
<dbReference type="Proteomes" id="UP001303373">
    <property type="component" value="Chromosome 8"/>
</dbReference>